<dbReference type="InterPro" id="IPR036986">
    <property type="entry name" value="S4_RNA-bd_sf"/>
</dbReference>
<accession>A0ABZ3CAJ5</accession>
<dbReference type="RefSeq" id="WP_342373320.1">
    <property type="nucleotide sequence ID" value="NZ_CP115965.1"/>
</dbReference>
<dbReference type="SUPFAM" id="SSF53335">
    <property type="entry name" value="S-adenosyl-L-methionine-dependent methyltransferases"/>
    <property type="match status" value="1"/>
</dbReference>
<dbReference type="CDD" id="cd00165">
    <property type="entry name" value="S4"/>
    <property type="match status" value="1"/>
</dbReference>
<dbReference type="PIRSF" id="PIRSF005578">
    <property type="entry name" value="TlyA"/>
    <property type="match status" value="1"/>
</dbReference>
<dbReference type="PANTHER" id="PTHR32319">
    <property type="entry name" value="BACTERIAL HEMOLYSIN-LIKE PROTEIN"/>
    <property type="match status" value="1"/>
</dbReference>
<dbReference type="InterPro" id="IPR004538">
    <property type="entry name" value="Hemolysin_A/TlyA"/>
</dbReference>
<evidence type="ECO:0000256" key="2">
    <source>
        <dbReference type="ARBA" id="ARBA00029460"/>
    </source>
</evidence>
<dbReference type="Pfam" id="PF01728">
    <property type="entry name" value="FtsJ"/>
    <property type="match status" value="1"/>
</dbReference>
<evidence type="ECO:0000313" key="5">
    <source>
        <dbReference type="EMBL" id="WZW99805.1"/>
    </source>
</evidence>
<dbReference type="PROSITE" id="PS50889">
    <property type="entry name" value="S4"/>
    <property type="match status" value="1"/>
</dbReference>
<evidence type="ECO:0000256" key="3">
    <source>
        <dbReference type="PROSITE-ProRule" id="PRU00182"/>
    </source>
</evidence>
<dbReference type="EMBL" id="CP115965">
    <property type="protein sequence ID" value="WZW99805.1"/>
    <property type="molecule type" value="Genomic_DNA"/>
</dbReference>
<dbReference type="SUPFAM" id="SSF55174">
    <property type="entry name" value="Alpha-L RNA-binding motif"/>
    <property type="match status" value="1"/>
</dbReference>
<sequence length="249" mass="25309">MTQRLDVALVARGLARSRAQAADLIARGRVRVEGRPARKASEPVGPGQHVEADADPYVSRAAHKLLGALDAARIAVGGRALDAGASTGGFTQVLLERGCAPVYAVDVGHGQLAAPVASDPRVVAREGLNLRDLTLADLDGEPVDVVVADVSFISLTLLVAPLLAVLRPTGVAVLMVKPQFEVGRAALDSQGVVADPAAAVGAVQPVVDAAAALGWACVWQGASTLPGERGNREFFVVLRAGSGTVGGAG</sequence>
<dbReference type="Pfam" id="PF01479">
    <property type="entry name" value="S4"/>
    <property type="match status" value="1"/>
</dbReference>
<dbReference type="InterPro" id="IPR002877">
    <property type="entry name" value="RNA_MeTrfase_FtsJ_dom"/>
</dbReference>
<dbReference type="Gene3D" id="3.10.290.10">
    <property type="entry name" value="RNA-binding S4 domain"/>
    <property type="match status" value="1"/>
</dbReference>
<dbReference type="Proteomes" id="UP001434337">
    <property type="component" value="Chromosome"/>
</dbReference>
<keyword evidence="1 3" id="KW-0694">RNA-binding</keyword>
<comment type="similarity">
    <text evidence="2">Belongs to the TlyA family.</text>
</comment>
<gene>
    <name evidence="5" type="ORF">PCC79_06325</name>
</gene>
<keyword evidence="5" id="KW-0489">Methyltransferase</keyword>
<dbReference type="Gene3D" id="3.40.50.150">
    <property type="entry name" value="Vaccinia Virus protein VP39"/>
    <property type="match status" value="1"/>
</dbReference>
<evidence type="ECO:0000256" key="1">
    <source>
        <dbReference type="ARBA" id="ARBA00022884"/>
    </source>
</evidence>
<organism evidence="5 6">
    <name type="scientific">Propioniciclava soli</name>
    <dbReference type="NCBI Taxonomy" id="2775081"/>
    <lineage>
        <taxon>Bacteria</taxon>
        <taxon>Bacillati</taxon>
        <taxon>Actinomycetota</taxon>
        <taxon>Actinomycetes</taxon>
        <taxon>Propionibacteriales</taxon>
        <taxon>Propionibacteriaceae</taxon>
        <taxon>Propioniciclava</taxon>
    </lineage>
</organism>
<dbReference type="InterPro" id="IPR029063">
    <property type="entry name" value="SAM-dependent_MTases_sf"/>
</dbReference>
<dbReference type="GO" id="GO:0008168">
    <property type="term" value="F:methyltransferase activity"/>
    <property type="evidence" value="ECO:0007669"/>
    <property type="project" value="UniProtKB-KW"/>
</dbReference>
<keyword evidence="6" id="KW-1185">Reference proteome</keyword>
<dbReference type="InterPro" id="IPR047048">
    <property type="entry name" value="TlyA"/>
</dbReference>
<dbReference type="SMART" id="SM00363">
    <property type="entry name" value="S4"/>
    <property type="match status" value="1"/>
</dbReference>
<protein>
    <submittedName>
        <fullName evidence="5">TlyA family RNA methyltransferase</fullName>
    </submittedName>
</protein>
<feature type="domain" description="RNA-binding S4" evidence="4">
    <location>
        <begin position="3"/>
        <end position="66"/>
    </location>
</feature>
<dbReference type="PANTHER" id="PTHR32319:SF0">
    <property type="entry name" value="BACTERIAL HEMOLYSIN-LIKE PROTEIN"/>
    <property type="match status" value="1"/>
</dbReference>
<evidence type="ECO:0000313" key="6">
    <source>
        <dbReference type="Proteomes" id="UP001434337"/>
    </source>
</evidence>
<keyword evidence="5" id="KW-0808">Transferase</keyword>
<dbReference type="GO" id="GO:0032259">
    <property type="term" value="P:methylation"/>
    <property type="evidence" value="ECO:0007669"/>
    <property type="project" value="UniProtKB-KW"/>
</dbReference>
<dbReference type="CDD" id="cd02440">
    <property type="entry name" value="AdoMet_MTases"/>
    <property type="match status" value="1"/>
</dbReference>
<dbReference type="InterPro" id="IPR002942">
    <property type="entry name" value="S4_RNA-bd"/>
</dbReference>
<name>A0ABZ3CAJ5_9ACTN</name>
<evidence type="ECO:0000259" key="4">
    <source>
        <dbReference type="SMART" id="SM00363"/>
    </source>
</evidence>
<proteinExistence type="inferred from homology"/>
<reference evidence="5 6" key="1">
    <citation type="journal article" date="2023" name="Environ Microbiome">
        <title>A coral-associated actinobacterium mitigates coral bleaching under heat stress.</title>
        <authorList>
            <person name="Li J."/>
            <person name="Zou Y."/>
            <person name="Li Q."/>
            <person name="Zhang J."/>
            <person name="Bourne D.G."/>
            <person name="Lyu Y."/>
            <person name="Liu C."/>
            <person name="Zhang S."/>
        </authorList>
    </citation>
    <scope>NUCLEOTIDE SEQUENCE [LARGE SCALE GENOMIC DNA]</scope>
    <source>
        <strain evidence="5 6">SCSIO 13291</strain>
    </source>
</reference>